<protein>
    <recommendedName>
        <fullName evidence="2">BLUF domain-containing protein</fullName>
    </recommendedName>
</protein>
<organism evidence="1">
    <name type="scientific">Heterosigma akashiwo</name>
    <name type="common">Chromophytic alga</name>
    <name type="synonym">Heterosigma carterae</name>
    <dbReference type="NCBI Taxonomy" id="2829"/>
    <lineage>
        <taxon>Eukaryota</taxon>
        <taxon>Sar</taxon>
        <taxon>Stramenopiles</taxon>
        <taxon>Ochrophyta</taxon>
        <taxon>Raphidophyceae</taxon>
        <taxon>Chattonellales</taxon>
        <taxon>Chattonellaceae</taxon>
        <taxon>Heterosigma</taxon>
    </lineage>
</organism>
<sequence>MADDLGPSYLEILETRLAGKPLWSEGGEEGDEDEIETVEEAQESFSRVIVAAVVSDTLNNEDVIDFHEVFLQNNVLPGSMKTTGVLFAQDECFLHVIETTLDVSENYFNLLDQKQKEGALSEVRIIHMAEDCPTQLFPKWFNYGDVIGAPEPGGVDLRGEGGAGPAAADLMRKLYDVADVLAKSPNTDLKRRHLHLVPSAARVAAFARAVEFPDPPAHFETHAAPADLDLEGERVWPLQPVVDYYD</sequence>
<name>A0A6S9F0V1_HETAK</name>
<gene>
    <name evidence="1" type="ORF">HAKA00212_LOCUS2745</name>
</gene>
<dbReference type="PANTHER" id="PTHR34035:SF1">
    <property type="entry name" value="TESTIS-EXPRESSED PROTEIN 47"/>
    <property type="match status" value="1"/>
</dbReference>
<dbReference type="AlphaFoldDB" id="A0A6S9F0V1"/>
<evidence type="ECO:0008006" key="2">
    <source>
        <dbReference type="Google" id="ProtNLM"/>
    </source>
</evidence>
<evidence type="ECO:0000313" key="1">
    <source>
        <dbReference type="EMBL" id="CAE0624079.1"/>
    </source>
</evidence>
<reference evidence="1" key="1">
    <citation type="submission" date="2021-01" db="EMBL/GenBank/DDBJ databases">
        <authorList>
            <person name="Corre E."/>
            <person name="Pelletier E."/>
            <person name="Niang G."/>
            <person name="Scheremetjew M."/>
            <person name="Finn R."/>
            <person name="Kale V."/>
            <person name="Holt S."/>
            <person name="Cochrane G."/>
            <person name="Meng A."/>
            <person name="Brown T."/>
            <person name="Cohen L."/>
        </authorList>
    </citation>
    <scope>NUCLEOTIDE SEQUENCE</scope>
    <source>
        <strain evidence="1">CCMP3107</strain>
    </source>
</reference>
<accession>A0A6S9F0V1</accession>
<dbReference type="Pfam" id="PF24787">
    <property type="entry name" value="TEX47"/>
    <property type="match status" value="1"/>
</dbReference>
<dbReference type="InterPro" id="IPR055308">
    <property type="entry name" value="TEX47-like"/>
</dbReference>
<dbReference type="PANTHER" id="PTHR34035">
    <property type="entry name" value="TESTIS-EXPRESSED PROTEIN 47"/>
    <property type="match status" value="1"/>
</dbReference>
<proteinExistence type="predicted"/>
<dbReference type="EMBL" id="HBIU01007128">
    <property type="protein sequence ID" value="CAE0624079.1"/>
    <property type="molecule type" value="Transcribed_RNA"/>
</dbReference>